<evidence type="ECO:0000256" key="9">
    <source>
        <dbReference type="SAM" id="Phobius"/>
    </source>
</evidence>
<dbReference type="SUPFAM" id="SSF57850">
    <property type="entry name" value="RING/U-box"/>
    <property type="match status" value="1"/>
</dbReference>
<accession>A0A1R2B0X2</accession>
<dbReference type="SMART" id="SM00184">
    <property type="entry name" value="RING"/>
    <property type="match status" value="1"/>
</dbReference>
<evidence type="ECO:0000256" key="10">
    <source>
        <dbReference type="SAM" id="SignalP"/>
    </source>
</evidence>
<proteinExistence type="predicted"/>
<evidence type="ECO:0000256" key="4">
    <source>
        <dbReference type="ARBA" id="ARBA00022771"/>
    </source>
</evidence>
<keyword evidence="3" id="KW-0479">Metal-binding</keyword>
<gene>
    <name evidence="12" type="ORF">SteCoe_31633</name>
</gene>
<dbReference type="GO" id="GO:0016020">
    <property type="term" value="C:membrane"/>
    <property type="evidence" value="ECO:0007669"/>
    <property type="project" value="UniProtKB-SubCell"/>
</dbReference>
<evidence type="ECO:0000256" key="3">
    <source>
        <dbReference type="ARBA" id="ARBA00022723"/>
    </source>
</evidence>
<keyword evidence="13" id="KW-1185">Reference proteome</keyword>
<keyword evidence="2 9" id="KW-0812">Transmembrane</keyword>
<dbReference type="GO" id="GO:0008270">
    <property type="term" value="F:zinc ion binding"/>
    <property type="evidence" value="ECO:0007669"/>
    <property type="project" value="UniProtKB-KW"/>
</dbReference>
<keyword evidence="6 9" id="KW-1133">Transmembrane helix</keyword>
<reference evidence="12 13" key="1">
    <citation type="submission" date="2016-11" db="EMBL/GenBank/DDBJ databases">
        <title>The macronuclear genome of Stentor coeruleus: a giant cell with tiny introns.</title>
        <authorList>
            <person name="Slabodnick M."/>
            <person name="Ruby J.G."/>
            <person name="Reiff S.B."/>
            <person name="Swart E.C."/>
            <person name="Gosai S."/>
            <person name="Prabakaran S."/>
            <person name="Witkowska E."/>
            <person name="Larue G.E."/>
            <person name="Fisher S."/>
            <person name="Freeman R.M."/>
            <person name="Gunawardena J."/>
            <person name="Chu W."/>
            <person name="Stover N.A."/>
            <person name="Gregory B.D."/>
            <person name="Nowacki M."/>
            <person name="Derisi J."/>
            <person name="Roy S.W."/>
            <person name="Marshall W.F."/>
            <person name="Sood P."/>
        </authorList>
    </citation>
    <scope>NUCLEOTIDE SEQUENCE [LARGE SCALE GENOMIC DNA]</scope>
    <source>
        <strain evidence="12">WM001</strain>
    </source>
</reference>
<name>A0A1R2B0X2_9CILI</name>
<dbReference type="OrthoDB" id="8062037at2759"/>
<dbReference type="Pfam" id="PF13639">
    <property type="entry name" value="zf-RING_2"/>
    <property type="match status" value="1"/>
</dbReference>
<evidence type="ECO:0000256" key="2">
    <source>
        <dbReference type="ARBA" id="ARBA00022692"/>
    </source>
</evidence>
<keyword evidence="5" id="KW-0862">Zinc</keyword>
<sequence length="321" mass="36659">MVNILILMTLFVKVLTKCSVCNLGGSLWSYNSTSDLYCPYTSVCSNGCFKCSNDNTQGQCIDTSIVMNCISNARICTSSYYSAASGNLNIEIPLEVLCYWQLDLRIFNKNTDFVEISISDSTISGNDMIFVIVYSIPYTDGIPKLRDYIGSLYTLNRSYIKLQGNYIVIAYWQNSANQASFSLEWAIQNSGSDSIKIYLIVGIFVPCFVLCCCVLCLYSYYRRKISRRAQVQVSYQVMNRTEQINDSYIEQQLPTKYFLLQEKVICPICFDNLVLGDQIRETDCKHSFHADCIDEWIESKPSQYVCPVCKARLFDIEQEVK</sequence>
<dbReference type="AlphaFoldDB" id="A0A1R2B0X2"/>
<organism evidence="12 13">
    <name type="scientific">Stentor coeruleus</name>
    <dbReference type="NCBI Taxonomy" id="5963"/>
    <lineage>
        <taxon>Eukaryota</taxon>
        <taxon>Sar</taxon>
        <taxon>Alveolata</taxon>
        <taxon>Ciliophora</taxon>
        <taxon>Postciliodesmatophora</taxon>
        <taxon>Heterotrichea</taxon>
        <taxon>Heterotrichida</taxon>
        <taxon>Stentoridae</taxon>
        <taxon>Stentor</taxon>
    </lineage>
</organism>
<evidence type="ECO:0000259" key="11">
    <source>
        <dbReference type="PROSITE" id="PS50089"/>
    </source>
</evidence>
<evidence type="ECO:0000256" key="8">
    <source>
        <dbReference type="PROSITE-ProRule" id="PRU00175"/>
    </source>
</evidence>
<protein>
    <recommendedName>
        <fullName evidence="11">RING-type domain-containing protein</fullName>
    </recommendedName>
</protein>
<dbReference type="EMBL" id="MPUH01001091">
    <property type="protein sequence ID" value="OMJ70409.1"/>
    <property type="molecule type" value="Genomic_DNA"/>
</dbReference>
<evidence type="ECO:0000256" key="6">
    <source>
        <dbReference type="ARBA" id="ARBA00022989"/>
    </source>
</evidence>
<comment type="caution">
    <text evidence="12">The sequence shown here is derived from an EMBL/GenBank/DDBJ whole genome shotgun (WGS) entry which is preliminary data.</text>
</comment>
<feature type="transmembrane region" description="Helical" evidence="9">
    <location>
        <begin position="197"/>
        <end position="221"/>
    </location>
</feature>
<feature type="signal peptide" evidence="10">
    <location>
        <begin position="1"/>
        <end position="16"/>
    </location>
</feature>
<evidence type="ECO:0000313" key="12">
    <source>
        <dbReference type="EMBL" id="OMJ70409.1"/>
    </source>
</evidence>
<dbReference type="PROSITE" id="PS50089">
    <property type="entry name" value="ZF_RING_2"/>
    <property type="match status" value="1"/>
</dbReference>
<dbReference type="PANTHER" id="PTHR46539">
    <property type="entry name" value="E3 UBIQUITIN-PROTEIN LIGASE ATL42"/>
    <property type="match status" value="1"/>
</dbReference>
<dbReference type="Proteomes" id="UP000187209">
    <property type="component" value="Unassembled WGS sequence"/>
</dbReference>
<dbReference type="Gene3D" id="3.30.40.10">
    <property type="entry name" value="Zinc/RING finger domain, C3HC4 (zinc finger)"/>
    <property type="match status" value="1"/>
</dbReference>
<keyword evidence="10" id="KW-0732">Signal</keyword>
<dbReference type="InterPro" id="IPR013083">
    <property type="entry name" value="Znf_RING/FYVE/PHD"/>
</dbReference>
<dbReference type="SMART" id="SM01197">
    <property type="entry name" value="FANCL_C"/>
    <property type="match status" value="1"/>
</dbReference>
<feature type="domain" description="RING-type" evidence="11">
    <location>
        <begin position="266"/>
        <end position="310"/>
    </location>
</feature>
<evidence type="ECO:0000256" key="7">
    <source>
        <dbReference type="ARBA" id="ARBA00023136"/>
    </source>
</evidence>
<keyword evidence="7 9" id="KW-0472">Membrane</keyword>
<comment type="subcellular location">
    <subcellularLocation>
        <location evidence="1">Membrane</location>
    </subcellularLocation>
</comment>
<evidence type="ECO:0000313" key="13">
    <source>
        <dbReference type="Proteomes" id="UP000187209"/>
    </source>
</evidence>
<feature type="chain" id="PRO_5013317532" description="RING-type domain-containing protein" evidence="10">
    <location>
        <begin position="17"/>
        <end position="321"/>
    </location>
</feature>
<evidence type="ECO:0000256" key="1">
    <source>
        <dbReference type="ARBA" id="ARBA00004370"/>
    </source>
</evidence>
<evidence type="ECO:0000256" key="5">
    <source>
        <dbReference type="ARBA" id="ARBA00022833"/>
    </source>
</evidence>
<dbReference type="PANTHER" id="PTHR46539:SF1">
    <property type="entry name" value="E3 UBIQUITIN-PROTEIN LIGASE ATL42"/>
    <property type="match status" value="1"/>
</dbReference>
<keyword evidence="4 8" id="KW-0863">Zinc-finger</keyword>
<dbReference type="InterPro" id="IPR001841">
    <property type="entry name" value="Znf_RING"/>
</dbReference>